<evidence type="ECO:0000313" key="6">
    <source>
        <dbReference type="EMBL" id="MFC7580137.1"/>
    </source>
</evidence>
<feature type="domain" description="NlpC/P60" evidence="5">
    <location>
        <begin position="1"/>
        <end position="128"/>
    </location>
</feature>
<accession>A0ABW2SJ84</accession>
<dbReference type="PROSITE" id="PS51935">
    <property type="entry name" value="NLPC_P60"/>
    <property type="match status" value="1"/>
</dbReference>
<gene>
    <name evidence="6" type="ORF">ACFQWG_02730</name>
</gene>
<dbReference type="InterPro" id="IPR038765">
    <property type="entry name" value="Papain-like_cys_pep_sf"/>
</dbReference>
<evidence type="ECO:0000256" key="4">
    <source>
        <dbReference type="ARBA" id="ARBA00022807"/>
    </source>
</evidence>
<keyword evidence="7" id="KW-1185">Reference proteome</keyword>
<sequence>MDTFVNACLSKIGRPYKFGYPKSPSDTTNAYDCSGLVMYGLWQCGLLTSSRLSTEGILAAPWMDWTQGVSGAKSTRGSLLWFTGHVAVSLGDGTLVEAPQEGVPVHRVSVYNSFTYGGRITLLTSGGNPITEEKDEMYVIKSPNRTHALVSPGLFRPFETSEQLEVVLAVFSPTIKDKINDRQYDVIKAILTMGNKAD</sequence>
<name>A0ABW2SJ84_9ACTO</name>
<evidence type="ECO:0000256" key="2">
    <source>
        <dbReference type="ARBA" id="ARBA00022670"/>
    </source>
</evidence>
<protein>
    <submittedName>
        <fullName evidence="6">NlpC/P60 family protein</fullName>
    </submittedName>
</protein>
<comment type="similarity">
    <text evidence="1">Belongs to the peptidase C40 family.</text>
</comment>
<evidence type="ECO:0000259" key="5">
    <source>
        <dbReference type="PROSITE" id="PS51935"/>
    </source>
</evidence>
<dbReference type="EMBL" id="JBHTEF010000001">
    <property type="protein sequence ID" value="MFC7580137.1"/>
    <property type="molecule type" value="Genomic_DNA"/>
</dbReference>
<keyword evidence="4" id="KW-0788">Thiol protease</keyword>
<evidence type="ECO:0000313" key="7">
    <source>
        <dbReference type="Proteomes" id="UP001596527"/>
    </source>
</evidence>
<evidence type="ECO:0000256" key="1">
    <source>
        <dbReference type="ARBA" id="ARBA00007074"/>
    </source>
</evidence>
<dbReference type="Pfam" id="PF00877">
    <property type="entry name" value="NLPC_P60"/>
    <property type="match status" value="1"/>
</dbReference>
<proteinExistence type="inferred from homology"/>
<dbReference type="Proteomes" id="UP001596527">
    <property type="component" value="Unassembled WGS sequence"/>
</dbReference>
<dbReference type="PANTHER" id="PTHR47359">
    <property type="entry name" value="PEPTIDOGLYCAN DL-ENDOPEPTIDASE CWLO"/>
    <property type="match status" value="1"/>
</dbReference>
<dbReference type="Gene3D" id="3.90.1720.10">
    <property type="entry name" value="endopeptidase domain like (from Nostoc punctiforme)"/>
    <property type="match status" value="1"/>
</dbReference>
<dbReference type="InterPro" id="IPR051794">
    <property type="entry name" value="PG_Endopeptidase_C40"/>
</dbReference>
<dbReference type="RefSeq" id="WP_380971870.1">
    <property type="nucleotide sequence ID" value="NZ_JBHTEF010000001.1"/>
</dbReference>
<dbReference type="SUPFAM" id="SSF54001">
    <property type="entry name" value="Cysteine proteinases"/>
    <property type="match status" value="1"/>
</dbReference>
<dbReference type="InterPro" id="IPR000064">
    <property type="entry name" value="NLP_P60_dom"/>
</dbReference>
<reference evidence="7" key="1">
    <citation type="journal article" date="2019" name="Int. J. Syst. Evol. Microbiol.">
        <title>The Global Catalogue of Microorganisms (GCM) 10K type strain sequencing project: providing services to taxonomists for standard genome sequencing and annotation.</title>
        <authorList>
            <consortium name="The Broad Institute Genomics Platform"/>
            <consortium name="The Broad Institute Genome Sequencing Center for Infectious Disease"/>
            <person name="Wu L."/>
            <person name="Ma J."/>
        </authorList>
    </citation>
    <scope>NUCLEOTIDE SEQUENCE [LARGE SCALE GENOMIC DNA]</scope>
    <source>
        <strain evidence="7">CCUG 56698</strain>
    </source>
</reference>
<keyword evidence="3" id="KW-0378">Hydrolase</keyword>
<evidence type="ECO:0000256" key="3">
    <source>
        <dbReference type="ARBA" id="ARBA00022801"/>
    </source>
</evidence>
<keyword evidence="2" id="KW-0645">Protease</keyword>
<organism evidence="6 7">
    <name type="scientific">Schaalia naturae</name>
    <dbReference type="NCBI Taxonomy" id="635203"/>
    <lineage>
        <taxon>Bacteria</taxon>
        <taxon>Bacillati</taxon>
        <taxon>Actinomycetota</taxon>
        <taxon>Actinomycetes</taxon>
        <taxon>Actinomycetales</taxon>
        <taxon>Actinomycetaceae</taxon>
        <taxon>Schaalia</taxon>
    </lineage>
</organism>
<comment type="caution">
    <text evidence="6">The sequence shown here is derived from an EMBL/GenBank/DDBJ whole genome shotgun (WGS) entry which is preliminary data.</text>
</comment>
<dbReference type="PANTHER" id="PTHR47359:SF3">
    <property type="entry name" value="NLP_P60 DOMAIN-CONTAINING PROTEIN-RELATED"/>
    <property type="match status" value="1"/>
</dbReference>